<organism evidence="3">
    <name type="scientific">marine metagenome</name>
    <dbReference type="NCBI Taxonomy" id="408172"/>
    <lineage>
        <taxon>unclassified sequences</taxon>
        <taxon>metagenomes</taxon>
        <taxon>ecological metagenomes</taxon>
    </lineage>
</organism>
<name>A0A382QSV1_9ZZZZ</name>
<dbReference type="AlphaFoldDB" id="A0A382QSV1"/>
<dbReference type="EMBL" id="UINC01116361">
    <property type="protein sequence ID" value="SVC88047.1"/>
    <property type="molecule type" value="Genomic_DNA"/>
</dbReference>
<dbReference type="PANTHER" id="PTHR46499:SF1">
    <property type="entry name" value="QUEUINE TRNA-RIBOSYLTRANSFERASE"/>
    <property type="match status" value="1"/>
</dbReference>
<dbReference type="PANTHER" id="PTHR46499">
    <property type="entry name" value="QUEUINE TRNA-RIBOSYLTRANSFERASE"/>
    <property type="match status" value="1"/>
</dbReference>
<sequence>VLHTPHGKIETPIFMPVGTQATVKTLDQHDLIEAQAQIILGNAYHLYLRPGHELIDRMGGLHQFMNWSRPVLTDSGGFQVFSLGDLNKISEEGVRFQSHLDGSSHLFTPESVMEIEHGLGADIIMAFDE</sequence>
<feature type="domain" description="tRNA-guanine(15) transglycosylase-like" evidence="2">
    <location>
        <begin position="2"/>
        <end position="129"/>
    </location>
</feature>
<dbReference type="Gene3D" id="3.20.20.105">
    <property type="entry name" value="Queuine tRNA-ribosyltransferase-like"/>
    <property type="match status" value="1"/>
</dbReference>
<proteinExistence type="predicted"/>
<dbReference type="NCBIfam" id="TIGR00449">
    <property type="entry name" value="tgt_general"/>
    <property type="match status" value="1"/>
</dbReference>
<evidence type="ECO:0000256" key="1">
    <source>
        <dbReference type="ARBA" id="ARBA00022694"/>
    </source>
</evidence>
<evidence type="ECO:0000259" key="2">
    <source>
        <dbReference type="Pfam" id="PF01702"/>
    </source>
</evidence>
<dbReference type="Pfam" id="PF01702">
    <property type="entry name" value="TGT"/>
    <property type="match status" value="1"/>
</dbReference>
<accession>A0A382QSV1</accession>
<dbReference type="InterPro" id="IPR002616">
    <property type="entry name" value="tRNA_ribo_trans-like"/>
</dbReference>
<dbReference type="GO" id="GO:0008616">
    <property type="term" value="P:tRNA queuosine(34) biosynthetic process"/>
    <property type="evidence" value="ECO:0007669"/>
    <property type="project" value="TreeGrafter"/>
</dbReference>
<gene>
    <name evidence="3" type="ORF">METZ01_LOCUS340901</name>
</gene>
<dbReference type="InterPro" id="IPR050076">
    <property type="entry name" value="ArchSynthase1/Queuine_TRR"/>
</dbReference>
<dbReference type="SUPFAM" id="SSF51713">
    <property type="entry name" value="tRNA-guanine transglycosylase"/>
    <property type="match status" value="1"/>
</dbReference>
<reference evidence="3" key="1">
    <citation type="submission" date="2018-05" db="EMBL/GenBank/DDBJ databases">
        <authorList>
            <person name="Lanie J.A."/>
            <person name="Ng W.-L."/>
            <person name="Kazmierczak K.M."/>
            <person name="Andrzejewski T.M."/>
            <person name="Davidsen T.M."/>
            <person name="Wayne K.J."/>
            <person name="Tettelin H."/>
            <person name="Glass J.I."/>
            <person name="Rusch D."/>
            <person name="Podicherti R."/>
            <person name="Tsui H.-C.T."/>
            <person name="Winkler M.E."/>
        </authorList>
    </citation>
    <scope>NUCLEOTIDE SEQUENCE</scope>
</reference>
<dbReference type="InterPro" id="IPR036511">
    <property type="entry name" value="TGT-like_sf"/>
</dbReference>
<dbReference type="GO" id="GO:0005829">
    <property type="term" value="C:cytosol"/>
    <property type="evidence" value="ECO:0007669"/>
    <property type="project" value="TreeGrafter"/>
</dbReference>
<protein>
    <recommendedName>
        <fullName evidence="2">tRNA-guanine(15) transglycosylase-like domain-containing protein</fullName>
    </recommendedName>
</protein>
<feature type="non-terminal residue" evidence="3">
    <location>
        <position position="1"/>
    </location>
</feature>
<feature type="non-terminal residue" evidence="3">
    <location>
        <position position="129"/>
    </location>
</feature>
<evidence type="ECO:0000313" key="3">
    <source>
        <dbReference type="EMBL" id="SVC88047.1"/>
    </source>
</evidence>
<keyword evidence="1" id="KW-0819">tRNA processing</keyword>